<proteinExistence type="predicted"/>
<dbReference type="InterPro" id="IPR036691">
    <property type="entry name" value="Endo/exonu/phosph_ase_sf"/>
</dbReference>
<gene>
    <name evidence="1" type="ORF">B0T25DRAFT_209223</name>
</gene>
<accession>A0AAJ0HJ65</accession>
<reference evidence="1" key="2">
    <citation type="submission" date="2023-06" db="EMBL/GenBank/DDBJ databases">
        <authorList>
            <consortium name="Lawrence Berkeley National Laboratory"/>
            <person name="Haridas S."/>
            <person name="Hensen N."/>
            <person name="Bonometti L."/>
            <person name="Westerberg I."/>
            <person name="Brannstrom I.O."/>
            <person name="Guillou S."/>
            <person name="Cros-Aarteil S."/>
            <person name="Calhoun S."/>
            <person name="Kuo A."/>
            <person name="Mondo S."/>
            <person name="Pangilinan J."/>
            <person name="Riley R."/>
            <person name="Labutti K."/>
            <person name="Andreopoulos B."/>
            <person name="Lipzen A."/>
            <person name="Chen C."/>
            <person name="Yanf M."/>
            <person name="Daum C."/>
            <person name="Ng V."/>
            <person name="Clum A."/>
            <person name="Steindorff A."/>
            <person name="Ohm R."/>
            <person name="Martin F."/>
            <person name="Silar P."/>
            <person name="Natvig D."/>
            <person name="Lalanne C."/>
            <person name="Gautier V."/>
            <person name="Ament-Velasquez S.L."/>
            <person name="Kruys A."/>
            <person name="Hutchinson M.I."/>
            <person name="Powell A.J."/>
            <person name="Barry K."/>
            <person name="Miller A.N."/>
            <person name="Grigoriev I.V."/>
            <person name="Debuchy R."/>
            <person name="Gladieux P."/>
            <person name="Thoren M.H."/>
            <person name="Johannesson H."/>
        </authorList>
    </citation>
    <scope>NUCLEOTIDE SEQUENCE</scope>
    <source>
        <strain evidence="1">CBS 955.72</strain>
    </source>
</reference>
<evidence type="ECO:0000313" key="2">
    <source>
        <dbReference type="Proteomes" id="UP001275084"/>
    </source>
</evidence>
<name>A0AAJ0HJ65_9PEZI</name>
<dbReference type="AlphaFoldDB" id="A0AAJ0HJ65"/>
<dbReference type="EMBL" id="JAUIQD010000004">
    <property type="protein sequence ID" value="KAK3353367.1"/>
    <property type="molecule type" value="Genomic_DNA"/>
</dbReference>
<dbReference type="Proteomes" id="UP001275084">
    <property type="component" value="Unassembled WGS sequence"/>
</dbReference>
<protein>
    <recommendedName>
        <fullName evidence="3">Endonuclease/exonuclease/phosphatase domain-containing protein</fullName>
    </recommendedName>
</protein>
<sequence>MFGTLETDIVAMQETKIQRKNLRDDMVFVSGWDVYLSLLKHKKGATQASPCTRARPSAAPSAPKRASQVFCVRLTRPLSFYDLALH</sequence>
<reference evidence="1" key="1">
    <citation type="journal article" date="2023" name="Mol. Phylogenet. Evol.">
        <title>Genome-scale phylogeny and comparative genomics of the fungal order Sordariales.</title>
        <authorList>
            <person name="Hensen N."/>
            <person name="Bonometti L."/>
            <person name="Westerberg I."/>
            <person name="Brannstrom I.O."/>
            <person name="Guillou S."/>
            <person name="Cros-Aarteil S."/>
            <person name="Calhoun S."/>
            <person name="Haridas S."/>
            <person name="Kuo A."/>
            <person name="Mondo S."/>
            <person name="Pangilinan J."/>
            <person name="Riley R."/>
            <person name="LaButti K."/>
            <person name="Andreopoulos B."/>
            <person name="Lipzen A."/>
            <person name="Chen C."/>
            <person name="Yan M."/>
            <person name="Daum C."/>
            <person name="Ng V."/>
            <person name="Clum A."/>
            <person name="Steindorff A."/>
            <person name="Ohm R.A."/>
            <person name="Martin F."/>
            <person name="Silar P."/>
            <person name="Natvig D.O."/>
            <person name="Lalanne C."/>
            <person name="Gautier V."/>
            <person name="Ament-Velasquez S.L."/>
            <person name="Kruys A."/>
            <person name="Hutchinson M.I."/>
            <person name="Powell A.J."/>
            <person name="Barry K."/>
            <person name="Miller A.N."/>
            <person name="Grigoriev I.V."/>
            <person name="Debuchy R."/>
            <person name="Gladieux P."/>
            <person name="Hiltunen Thoren M."/>
            <person name="Johannesson H."/>
        </authorList>
    </citation>
    <scope>NUCLEOTIDE SEQUENCE</scope>
    <source>
        <strain evidence="1">CBS 955.72</strain>
    </source>
</reference>
<keyword evidence="2" id="KW-1185">Reference proteome</keyword>
<evidence type="ECO:0008006" key="3">
    <source>
        <dbReference type="Google" id="ProtNLM"/>
    </source>
</evidence>
<evidence type="ECO:0000313" key="1">
    <source>
        <dbReference type="EMBL" id="KAK3353367.1"/>
    </source>
</evidence>
<organism evidence="1 2">
    <name type="scientific">Lasiosphaeria hispida</name>
    <dbReference type="NCBI Taxonomy" id="260671"/>
    <lineage>
        <taxon>Eukaryota</taxon>
        <taxon>Fungi</taxon>
        <taxon>Dikarya</taxon>
        <taxon>Ascomycota</taxon>
        <taxon>Pezizomycotina</taxon>
        <taxon>Sordariomycetes</taxon>
        <taxon>Sordariomycetidae</taxon>
        <taxon>Sordariales</taxon>
        <taxon>Lasiosphaeriaceae</taxon>
        <taxon>Lasiosphaeria</taxon>
    </lineage>
</organism>
<dbReference type="Gene3D" id="3.60.10.10">
    <property type="entry name" value="Endonuclease/exonuclease/phosphatase"/>
    <property type="match status" value="1"/>
</dbReference>
<comment type="caution">
    <text evidence="1">The sequence shown here is derived from an EMBL/GenBank/DDBJ whole genome shotgun (WGS) entry which is preliminary data.</text>
</comment>